<gene>
    <name evidence="5" type="ORF">C2E21_1762</name>
</gene>
<evidence type="ECO:0000259" key="3">
    <source>
        <dbReference type="PROSITE" id="PS50102"/>
    </source>
</evidence>
<dbReference type="SUPFAM" id="SSF81383">
    <property type="entry name" value="F-box domain"/>
    <property type="match status" value="1"/>
</dbReference>
<feature type="region of interest" description="Disordered" evidence="2">
    <location>
        <begin position="84"/>
        <end position="139"/>
    </location>
</feature>
<dbReference type="SMART" id="SM00360">
    <property type="entry name" value="RRM"/>
    <property type="match status" value="2"/>
</dbReference>
<dbReference type="Gene3D" id="3.30.70.330">
    <property type="match status" value="2"/>
</dbReference>
<comment type="caution">
    <text evidence="5">The sequence shown here is derived from an EMBL/GenBank/DDBJ whole genome shotgun (WGS) entry which is preliminary data.</text>
</comment>
<feature type="domain" description="RRM" evidence="3">
    <location>
        <begin position="144"/>
        <end position="221"/>
    </location>
</feature>
<dbReference type="InterPro" id="IPR036767">
    <property type="entry name" value="ApaG_sf"/>
</dbReference>
<dbReference type="SUPFAM" id="SSF110069">
    <property type="entry name" value="ApaG-like"/>
    <property type="match status" value="1"/>
</dbReference>
<dbReference type="SMART" id="SM00860">
    <property type="entry name" value="SMI1_KNR4"/>
    <property type="match status" value="1"/>
</dbReference>
<reference evidence="5 6" key="1">
    <citation type="journal article" date="2018" name="Plant J.">
        <title>Genome sequences of Chlorella sorokiniana UTEX 1602 and Micractinium conductrix SAG 241.80: implications to maltose excretion by a green alga.</title>
        <authorList>
            <person name="Arriola M.B."/>
            <person name="Velmurugan N."/>
            <person name="Zhang Y."/>
            <person name="Plunkett M.H."/>
            <person name="Hondzo H."/>
            <person name="Barney B.M."/>
        </authorList>
    </citation>
    <scope>NUCLEOTIDE SEQUENCE [LARGE SCALE GENOMIC DNA]</scope>
    <source>
        <strain evidence="6">UTEX 1602</strain>
    </source>
</reference>
<dbReference type="InterPro" id="IPR000504">
    <property type="entry name" value="RRM_dom"/>
</dbReference>
<evidence type="ECO:0000259" key="4">
    <source>
        <dbReference type="PROSITE" id="PS51087"/>
    </source>
</evidence>
<evidence type="ECO:0000256" key="1">
    <source>
        <dbReference type="PROSITE-ProRule" id="PRU00176"/>
    </source>
</evidence>
<dbReference type="PANTHER" id="PTHR47463">
    <property type="entry name" value="F-BOX PROTEIN SKIP16"/>
    <property type="match status" value="1"/>
</dbReference>
<dbReference type="EMBL" id="LHPG02000003">
    <property type="protein sequence ID" value="PRW59703.1"/>
    <property type="molecule type" value="Genomic_DNA"/>
</dbReference>
<dbReference type="STRING" id="3076.A0A2P6U067"/>
<protein>
    <submittedName>
        <fullName evidence="5">F-box SKIP16</fullName>
    </submittedName>
</protein>
<dbReference type="OrthoDB" id="2305498at2759"/>
<dbReference type="Pfam" id="PF00076">
    <property type="entry name" value="RRM_1"/>
    <property type="match status" value="2"/>
</dbReference>
<sequence>MADEEVMHVGRRVYVSNLAWRTSWQDLKDKFRECGNVVYANVIKDEAGRSKGWGIVEFETPEEALAAINTFNGTDMGGRNILVREDREDRDVKQYNEENGITPPARPPREPREPRAGGRGRGRGRGAPPAEGAEGAEAVQSSGLQIVVNGLPWAYTWKELKDLLAGTGNIVRADIVYGRDGRSRGYGTVRYETVEEATAAIEQFNGTELEGRTLSVRLDNFLSPTDLAAVACTHRAWRKAVEGEEPLWRALCEAEFCLTAPVGPDLQPLPGYKAAYAAWRTSFGKYGPLATRALRAWRKVEEWTAANFPAVAASLRPGASEEAINDAERELGIRLCPALRVLYRVHDGQELEFDRQVDKQRTAMHDSVFHGLFGGYSFYSHLVSTRMLPLRRLVRWTRTAHSQLGFDAGDRRVLFAASHNFNKMVYCDGADGSVRIATVDKVTCLQAVPAGEPGVNDGVLRWFEAYADALSSGRFAVEALESEYPESVGISLFPHLPPWRSEAVTEGVRACAAALFIPELTQLSQGERQYFFAYSVRFGLLPEEEQAALAGTLAGPRGGAPLDSVQLRSRHWLIKDASGAVESEVRGEAVVGHYPLLKPGAPDFVYQSCTHQREPQGSMEGSFAFVEGTLQAPRREFDVACAPFRLDVPDIVF</sequence>
<feature type="domain" description="RRM" evidence="3">
    <location>
        <begin position="11"/>
        <end position="88"/>
    </location>
</feature>
<dbReference type="InterPro" id="IPR007474">
    <property type="entry name" value="ApaG_domain"/>
</dbReference>
<dbReference type="GO" id="GO:0003723">
    <property type="term" value="F:RNA binding"/>
    <property type="evidence" value="ECO:0007669"/>
    <property type="project" value="UniProtKB-UniRule"/>
</dbReference>
<evidence type="ECO:0000256" key="2">
    <source>
        <dbReference type="SAM" id="MobiDB-lite"/>
    </source>
</evidence>
<keyword evidence="6" id="KW-1185">Reference proteome</keyword>
<accession>A0A2P6U067</accession>
<dbReference type="AlphaFoldDB" id="A0A2P6U067"/>
<dbReference type="CDD" id="cd00590">
    <property type="entry name" value="RRM_SF"/>
    <property type="match status" value="1"/>
</dbReference>
<dbReference type="InterPro" id="IPR018958">
    <property type="entry name" value="Knr4/Smi1-like_dom"/>
</dbReference>
<dbReference type="Proteomes" id="UP000239899">
    <property type="component" value="Unassembled WGS sequence"/>
</dbReference>
<dbReference type="InterPro" id="IPR012677">
    <property type="entry name" value="Nucleotide-bd_a/b_plait_sf"/>
</dbReference>
<dbReference type="FunFam" id="3.30.70.330:FF:000034">
    <property type="entry name" value="heterogeneous nuclear ribonucleoprotein M isoform X1"/>
    <property type="match status" value="1"/>
</dbReference>
<proteinExistence type="predicted"/>
<evidence type="ECO:0000313" key="5">
    <source>
        <dbReference type="EMBL" id="PRW59703.1"/>
    </source>
</evidence>
<organism evidence="5 6">
    <name type="scientific">Chlorella sorokiniana</name>
    <name type="common">Freshwater green alga</name>
    <dbReference type="NCBI Taxonomy" id="3076"/>
    <lineage>
        <taxon>Eukaryota</taxon>
        <taxon>Viridiplantae</taxon>
        <taxon>Chlorophyta</taxon>
        <taxon>core chlorophytes</taxon>
        <taxon>Trebouxiophyceae</taxon>
        <taxon>Chlorellales</taxon>
        <taxon>Chlorellaceae</taxon>
        <taxon>Chlorella clade</taxon>
        <taxon>Chlorella</taxon>
    </lineage>
</organism>
<name>A0A2P6U067_CHLSO</name>
<dbReference type="PROSITE" id="PS51087">
    <property type="entry name" value="APAG"/>
    <property type="match status" value="1"/>
</dbReference>
<feature type="compositionally biased region" description="Basic and acidic residues" evidence="2">
    <location>
        <begin position="84"/>
        <end position="96"/>
    </location>
</feature>
<dbReference type="InterPro" id="IPR035979">
    <property type="entry name" value="RBD_domain_sf"/>
</dbReference>
<dbReference type="PANTHER" id="PTHR47463:SF2">
    <property type="entry name" value="F-BOX PROTEIN SKIP16"/>
    <property type="match status" value="1"/>
</dbReference>
<dbReference type="InterPro" id="IPR036047">
    <property type="entry name" value="F-box-like_dom_sf"/>
</dbReference>
<dbReference type="SUPFAM" id="SSF54928">
    <property type="entry name" value="RNA-binding domain, RBD"/>
    <property type="match status" value="1"/>
</dbReference>
<feature type="compositionally biased region" description="Basic and acidic residues" evidence="2">
    <location>
        <begin position="107"/>
        <end position="116"/>
    </location>
</feature>
<dbReference type="PROSITE" id="PS50102">
    <property type="entry name" value="RRM"/>
    <property type="match status" value="2"/>
</dbReference>
<dbReference type="Pfam" id="PF04379">
    <property type="entry name" value="DUF525"/>
    <property type="match status" value="1"/>
</dbReference>
<keyword evidence="1" id="KW-0694">RNA-binding</keyword>
<dbReference type="Gene3D" id="2.60.40.1470">
    <property type="entry name" value="ApaG domain"/>
    <property type="match status" value="1"/>
</dbReference>
<feature type="compositionally biased region" description="Low complexity" evidence="2">
    <location>
        <begin position="126"/>
        <end position="138"/>
    </location>
</feature>
<evidence type="ECO:0000313" key="6">
    <source>
        <dbReference type="Proteomes" id="UP000239899"/>
    </source>
</evidence>
<feature type="domain" description="ApaG" evidence="4">
    <location>
        <begin position="502"/>
        <end position="653"/>
    </location>
</feature>